<dbReference type="InterPro" id="IPR018313">
    <property type="entry name" value="SBP_3_CS"/>
</dbReference>
<evidence type="ECO:0000313" key="9">
    <source>
        <dbReference type="EMBL" id="SOD90817.1"/>
    </source>
</evidence>
<dbReference type="Pfam" id="PF00497">
    <property type="entry name" value="SBP_bac_3"/>
    <property type="match status" value="1"/>
</dbReference>
<evidence type="ECO:0000256" key="5">
    <source>
        <dbReference type="ARBA" id="ARBA00022764"/>
    </source>
</evidence>
<dbReference type="Gene3D" id="3.40.190.10">
    <property type="entry name" value="Periplasmic binding protein-like II"/>
    <property type="match status" value="2"/>
</dbReference>
<dbReference type="EMBL" id="OCNJ01000001">
    <property type="protein sequence ID" value="SOD90817.1"/>
    <property type="molecule type" value="Genomic_DNA"/>
</dbReference>
<reference evidence="9 10" key="1">
    <citation type="submission" date="2017-09" db="EMBL/GenBank/DDBJ databases">
        <authorList>
            <person name="Ehlers B."/>
            <person name="Leendertz F.H."/>
        </authorList>
    </citation>
    <scope>NUCLEOTIDE SEQUENCE [LARGE SCALE GENOMIC DNA]</scope>
    <source>
        <strain evidence="9 10">USBA 140</strain>
    </source>
</reference>
<organism evidence="9 10">
    <name type="scientific">Caenispirillum bisanense</name>
    <dbReference type="NCBI Taxonomy" id="414052"/>
    <lineage>
        <taxon>Bacteria</taxon>
        <taxon>Pseudomonadati</taxon>
        <taxon>Pseudomonadota</taxon>
        <taxon>Alphaproteobacteria</taxon>
        <taxon>Rhodospirillales</taxon>
        <taxon>Novispirillaceae</taxon>
        <taxon>Caenispirillum</taxon>
    </lineage>
</organism>
<evidence type="ECO:0000256" key="6">
    <source>
        <dbReference type="RuleBase" id="RU003744"/>
    </source>
</evidence>
<keyword evidence="3" id="KW-0813">Transport</keyword>
<feature type="signal peptide" evidence="7">
    <location>
        <begin position="1"/>
        <end position="22"/>
    </location>
</feature>
<dbReference type="NCBIfam" id="TIGR01096">
    <property type="entry name" value="3A0103s03R"/>
    <property type="match status" value="1"/>
</dbReference>
<dbReference type="SUPFAM" id="SSF53850">
    <property type="entry name" value="Periplasmic binding protein-like II"/>
    <property type="match status" value="1"/>
</dbReference>
<comment type="similarity">
    <text evidence="2 6">Belongs to the bacterial solute-binding protein 3 family.</text>
</comment>
<keyword evidence="4 7" id="KW-0732">Signal</keyword>
<evidence type="ECO:0000256" key="7">
    <source>
        <dbReference type="SAM" id="SignalP"/>
    </source>
</evidence>
<dbReference type="AlphaFoldDB" id="A0A286G5I9"/>
<accession>A0A286G5I9</accession>
<sequence>MKKILAGAVAAVALLAVVPAQAAMKEVTVGTEAAYAPFEYVDTNGQIVGFEVDLGNAICAAAELKCNWVNVPFDALIAQLQEKKIDAIMSSMSITEKRQQTIDFTKKYFQVPNAFVAKKGSDLEISEEGLKGKVIGVQSGTTNADYLKAKYEDSVEIRRYPTQEEVTMDLVNGRLDAMVVDSVIGSEWFKKPDGQGYGFVGPMLRDPLFGQGVGVGLRKGDDALKAQFEKGIDTVMAAGIPQQLSQKWFGVNIYE</sequence>
<dbReference type="PANTHER" id="PTHR35936:SF17">
    <property type="entry name" value="ARGININE-BINDING EXTRACELLULAR PROTEIN ARTP"/>
    <property type="match status" value="1"/>
</dbReference>
<dbReference type="PROSITE" id="PS01039">
    <property type="entry name" value="SBP_BACTERIAL_3"/>
    <property type="match status" value="1"/>
</dbReference>
<evidence type="ECO:0000256" key="3">
    <source>
        <dbReference type="ARBA" id="ARBA00022448"/>
    </source>
</evidence>
<comment type="subcellular location">
    <subcellularLocation>
        <location evidence="1">Periplasm</location>
    </subcellularLocation>
</comment>
<dbReference type="GO" id="GO:0030288">
    <property type="term" value="C:outer membrane-bounded periplasmic space"/>
    <property type="evidence" value="ECO:0007669"/>
    <property type="project" value="InterPro"/>
</dbReference>
<feature type="chain" id="PRO_5013148899" evidence="7">
    <location>
        <begin position="23"/>
        <end position="255"/>
    </location>
</feature>
<dbReference type="InterPro" id="IPR005768">
    <property type="entry name" value="Lys_Arg_Orn-bd"/>
</dbReference>
<evidence type="ECO:0000256" key="2">
    <source>
        <dbReference type="ARBA" id="ARBA00010333"/>
    </source>
</evidence>
<evidence type="ECO:0000256" key="4">
    <source>
        <dbReference type="ARBA" id="ARBA00022729"/>
    </source>
</evidence>
<dbReference type="InterPro" id="IPR001638">
    <property type="entry name" value="Solute-binding_3/MltF_N"/>
</dbReference>
<dbReference type="RefSeq" id="WP_097277535.1">
    <property type="nucleotide sequence ID" value="NZ_OCNJ01000001.1"/>
</dbReference>
<name>A0A286G5I9_9PROT</name>
<evidence type="ECO:0000259" key="8">
    <source>
        <dbReference type="SMART" id="SM00062"/>
    </source>
</evidence>
<keyword evidence="5" id="KW-0574">Periplasm</keyword>
<dbReference type="Proteomes" id="UP000219621">
    <property type="component" value="Unassembled WGS sequence"/>
</dbReference>
<gene>
    <name evidence="9" type="ORF">SAMN05421508_101670</name>
</gene>
<dbReference type="OrthoDB" id="9807134at2"/>
<protein>
    <submittedName>
        <fullName evidence="9">L-arginine-binding protein /L-ornithine-binding protein</fullName>
    </submittedName>
</protein>
<proteinExistence type="inferred from homology"/>
<feature type="domain" description="Solute-binding protein family 3/N-terminal" evidence="8">
    <location>
        <begin position="26"/>
        <end position="252"/>
    </location>
</feature>
<keyword evidence="10" id="KW-1185">Reference proteome</keyword>
<dbReference type="PANTHER" id="PTHR35936">
    <property type="entry name" value="MEMBRANE-BOUND LYTIC MUREIN TRANSGLYCOSYLASE F"/>
    <property type="match status" value="1"/>
</dbReference>
<evidence type="ECO:0000256" key="1">
    <source>
        <dbReference type="ARBA" id="ARBA00004418"/>
    </source>
</evidence>
<evidence type="ECO:0000313" key="10">
    <source>
        <dbReference type="Proteomes" id="UP000219621"/>
    </source>
</evidence>
<dbReference type="SMART" id="SM00062">
    <property type="entry name" value="PBPb"/>
    <property type="match status" value="1"/>
</dbReference>